<dbReference type="EMBL" id="FSRJ01000002">
    <property type="protein sequence ID" value="SIN88546.1"/>
    <property type="molecule type" value="Genomic_DNA"/>
</dbReference>
<keyword evidence="1" id="KW-1133">Transmembrane helix</keyword>
<evidence type="ECO:0000313" key="3">
    <source>
        <dbReference type="Proteomes" id="UP000184699"/>
    </source>
</evidence>
<feature type="transmembrane region" description="Helical" evidence="1">
    <location>
        <begin position="53"/>
        <end position="74"/>
    </location>
</feature>
<keyword evidence="1" id="KW-0812">Transmembrane</keyword>
<dbReference type="AlphaFoldDB" id="A0A1N6EZY1"/>
<dbReference type="STRING" id="232089.SAMN05443544_1611"/>
<keyword evidence="3" id="KW-1185">Reference proteome</keyword>
<sequence length="78" mass="8303">MVELGLAFALAWAVLALVAGALLIVKRRWLSETITAERQSTVARAGARGPSSIVFLIVGLAFVAMGLFIIVWWASGAF</sequence>
<feature type="transmembrane region" description="Helical" evidence="1">
    <location>
        <begin position="6"/>
        <end position="25"/>
    </location>
</feature>
<accession>A0A1N6EZY1</accession>
<name>A0A1N6EZY1_9MICO</name>
<evidence type="ECO:0000256" key="1">
    <source>
        <dbReference type="SAM" id="Phobius"/>
    </source>
</evidence>
<evidence type="ECO:0000313" key="2">
    <source>
        <dbReference type="EMBL" id="SIN88546.1"/>
    </source>
</evidence>
<proteinExistence type="predicted"/>
<gene>
    <name evidence="2" type="ORF">SAMN05443544_1611</name>
</gene>
<organism evidence="2 3">
    <name type="scientific">Agromyces cerinus subsp. cerinus</name>
    <dbReference type="NCBI Taxonomy" id="232089"/>
    <lineage>
        <taxon>Bacteria</taxon>
        <taxon>Bacillati</taxon>
        <taxon>Actinomycetota</taxon>
        <taxon>Actinomycetes</taxon>
        <taxon>Micrococcales</taxon>
        <taxon>Microbacteriaceae</taxon>
        <taxon>Agromyces</taxon>
    </lineage>
</organism>
<protein>
    <submittedName>
        <fullName evidence="2">Uncharacterized protein</fullName>
    </submittedName>
</protein>
<reference evidence="3" key="1">
    <citation type="submission" date="2016-11" db="EMBL/GenBank/DDBJ databases">
        <authorList>
            <person name="Varghese N."/>
            <person name="Submissions S."/>
        </authorList>
    </citation>
    <scope>NUCLEOTIDE SEQUENCE [LARGE SCALE GENOMIC DNA]</scope>
    <source>
        <strain evidence="3">DSM 8595</strain>
    </source>
</reference>
<dbReference type="Proteomes" id="UP000184699">
    <property type="component" value="Unassembled WGS sequence"/>
</dbReference>
<keyword evidence="1" id="KW-0472">Membrane</keyword>